<keyword evidence="2" id="KW-1185">Reference proteome</keyword>
<proteinExistence type="predicted"/>
<gene>
    <name evidence="1" type="ORF">BU25DRAFT_440998</name>
</gene>
<sequence length="276" mass="30344">MASSKAPKTVKTVGYIGLGNAGFSMASNLPKNGFNVVVHDMDTEKVQKAAKEWKSTTVSDDKGIEKAFRPGTTIKDTSSSYPFDTQSLCRELAAHELILVDAPIIQTYMHAANAGESPLTVGAGSDEIFEAVKPVLSATAGYLFHMGPLGLGHAMKTLNNYIMEFSICTLNDSLMTGQKWGLDPQKMIDVLNVGTGDLGITQDFMQHSEFRTELPGLLRGYLGDALEQVDPRVDHTELLRGRERRAGLRSRRRRKISNQSDESVRDTDVRPKRDGR</sequence>
<comment type="caution">
    <text evidence="1">The sequence shown here is derived from an EMBL/GenBank/DDBJ whole genome shotgun (WGS) entry which is preliminary data.</text>
</comment>
<organism evidence="1 2">
    <name type="scientific">Macroventuria anomochaeta</name>
    <dbReference type="NCBI Taxonomy" id="301207"/>
    <lineage>
        <taxon>Eukaryota</taxon>
        <taxon>Fungi</taxon>
        <taxon>Dikarya</taxon>
        <taxon>Ascomycota</taxon>
        <taxon>Pezizomycotina</taxon>
        <taxon>Dothideomycetes</taxon>
        <taxon>Pleosporomycetidae</taxon>
        <taxon>Pleosporales</taxon>
        <taxon>Pleosporineae</taxon>
        <taxon>Didymellaceae</taxon>
        <taxon>Macroventuria</taxon>
    </lineage>
</organism>
<dbReference type="Proteomes" id="UP000799754">
    <property type="component" value="Unassembled WGS sequence"/>
</dbReference>
<evidence type="ECO:0000313" key="2">
    <source>
        <dbReference type="Proteomes" id="UP000799754"/>
    </source>
</evidence>
<dbReference type="EMBL" id="MU006723">
    <property type="protein sequence ID" value="KAF2625860.1"/>
    <property type="molecule type" value="Genomic_DNA"/>
</dbReference>
<protein>
    <submittedName>
        <fullName evidence="1">NAD(P)-binding protein</fullName>
    </submittedName>
</protein>
<name>A0ACB6RV63_9PLEO</name>
<accession>A0ACB6RV63</accession>
<reference evidence="1" key="1">
    <citation type="journal article" date="2020" name="Stud. Mycol.">
        <title>101 Dothideomycetes genomes: a test case for predicting lifestyles and emergence of pathogens.</title>
        <authorList>
            <person name="Haridas S."/>
            <person name="Albert R."/>
            <person name="Binder M."/>
            <person name="Bloem J."/>
            <person name="Labutti K."/>
            <person name="Salamov A."/>
            <person name="Andreopoulos B."/>
            <person name="Baker S."/>
            <person name="Barry K."/>
            <person name="Bills G."/>
            <person name="Bluhm B."/>
            <person name="Cannon C."/>
            <person name="Castanera R."/>
            <person name="Culley D."/>
            <person name="Daum C."/>
            <person name="Ezra D."/>
            <person name="Gonzalez J."/>
            <person name="Henrissat B."/>
            <person name="Kuo A."/>
            <person name="Liang C."/>
            <person name="Lipzen A."/>
            <person name="Lutzoni F."/>
            <person name="Magnuson J."/>
            <person name="Mondo S."/>
            <person name="Nolan M."/>
            <person name="Ohm R."/>
            <person name="Pangilinan J."/>
            <person name="Park H.-J."/>
            <person name="Ramirez L."/>
            <person name="Alfaro M."/>
            <person name="Sun H."/>
            <person name="Tritt A."/>
            <person name="Yoshinaga Y."/>
            <person name="Zwiers L.-H."/>
            <person name="Turgeon B."/>
            <person name="Goodwin S."/>
            <person name="Spatafora J."/>
            <person name="Crous P."/>
            <person name="Grigoriev I."/>
        </authorList>
    </citation>
    <scope>NUCLEOTIDE SEQUENCE</scope>
    <source>
        <strain evidence="1">CBS 525.71</strain>
    </source>
</reference>
<evidence type="ECO:0000313" key="1">
    <source>
        <dbReference type="EMBL" id="KAF2625860.1"/>
    </source>
</evidence>